<organism evidence="3 4">
    <name type="scientific">Kitasatospora cinereorecta</name>
    <dbReference type="NCBI Taxonomy" id="285560"/>
    <lineage>
        <taxon>Bacteria</taxon>
        <taxon>Bacillati</taxon>
        <taxon>Actinomycetota</taxon>
        <taxon>Actinomycetes</taxon>
        <taxon>Kitasatosporales</taxon>
        <taxon>Streptomycetaceae</taxon>
        <taxon>Kitasatospora</taxon>
    </lineage>
</organism>
<evidence type="ECO:0000256" key="1">
    <source>
        <dbReference type="SAM" id="MobiDB-lite"/>
    </source>
</evidence>
<keyword evidence="4" id="KW-1185">Reference proteome</keyword>
<feature type="transmembrane region" description="Helical" evidence="2">
    <location>
        <begin position="44"/>
        <end position="66"/>
    </location>
</feature>
<keyword evidence="2" id="KW-1133">Transmembrane helix</keyword>
<feature type="region of interest" description="Disordered" evidence="1">
    <location>
        <begin position="64"/>
        <end position="168"/>
    </location>
</feature>
<feature type="region of interest" description="Disordered" evidence="1">
    <location>
        <begin position="1"/>
        <end position="23"/>
    </location>
</feature>
<protein>
    <recommendedName>
        <fullName evidence="5">Translation initiation factor IF-2</fullName>
    </recommendedName>
</protein>
<comment type="caution">
    <text evidence="3">The sequence shown here is derived from an EMBL/GenBank/DDBJ whole genome shotgun (WGS) entry which is preliminary data.</text>
</comment>
<sequence>MVIDDTAQLDPATRPDRTVAAPPAPVFVDASGRRQRRVRRAGRLLAVPAAGYLILLASNLLGGPAVHAPFLPQPPAQSADTPSGAAPGEPSQAAEPEPAASPAATRRTGAPTTHRATDAPPTGPGATDPGTAEPTTAPGTGAPTSAVPPTPGHGKPSSSNSHKPTKSP</sequence>
<feature type="compositionally biased region" description="Low complexity" evidence="1">
    <location>
        <begin position="82"/>
        <end position="145"/>
    </location>
</feature>
<evidence type="ECO:0000313" key="4">
    <source>
        <dbReference type="Proteomes" id="UP001596066"/>
    </source>
</evidence>
<name>A0ABW0VMW7_9ACTN</name>
<dbReference type="Proteomes" id="UP001596066">
    <property type="component" value="Unassembled WGS sequence"/>
</dbReference>
<gene>
    <name evidence="3" type="ORF">ACFPZF_33460</name>
</gene>
<evidence type="ECO:0000256" key="2">
    <source>
        <dbReference type="SAM" id="Phobius"/>
    </source>
</evidence>
<accession>A0ABW0VMW7</accession>
<keyword evidence="2" id="KW-0812">Transmembrane</keyword>
<evidence type="ECO:0008006" key="5">
    <source>
        <dbReference type="Google" id="ProtNLM"/>
    </source>
</evidence>
<proteinExistence type="predicted"/>
<reference evidence="4" key="1">
    <citation type="journal article" date="2019" name="Int. J. Syst. Evol. Microbiol.">
        <title>The Global Catalogue of Microorganisms (GCM) 10K type strain sequencing project: providing services to taxonomists for standard genome sequencing and annotation.</title>
        <authorList>
            <consortium name="The Broad Institute Genomics Platform"/>
            <consortium name="The Broad Institute Genome Sequencing Center for Infectious Disease"/>
            <person name="Wu L."/>
            <person name="Ma J."/>
        </authorList>
    </citation>
    <scope>NUCLEOTIDE SEQUENCE [LARGE SCALE GENOMIC DNA]</scope>
    <source>
        <strain evidence="4">CGMCC 4.1622</strain>
    </source>
</reference>
<keyword evidence="2" id="KW-0472">Membrane</keyword>
<dbReference type="RefSeq" id="WP_380232384.1">
    <property type="nucleotide sequence ID" value="NZ_JBHSOC010000094.1"/>
</dbReference>
<evidence type="ECO:0000313" key="3">
    <source>
        <dbReference type="EMBL" id="MFC5646247.1"/>
    </source>
</evidence>
<dbReference type="EMBL" id="JBHSOC010000094">
    <property type="protein sequence ID" value="MFC5646247.1"/>
    <property type="molecule type" value="Genomic_DNA"/>
</dbReference>